<sequence>MDLFDTWENNPVEVLPLLSTLYVLCASAVEYFFDTVLLNLALAHYYSAYGTRQARGTY</sequence>
<keyword evidence="1" id="KW-0472">Membrane</keyword>
<evidence type="ECO:0000256" key="1">
    <source>
        <dbReference type="SAM" id="Phobius"/>
    </source>
</evidence>
<reference evidence="2 3" key="1">
    <citation type="journal article" date="2023" name="J. Phycol.">
        <title>Chrysosporum ovalisporum is synonymous with the true-branching cyanobacterium Umezakia natans (Nostocales/Aphanizomenonaceae).</title>
        <authorList>
            <person name="McGregor G.B."/>
            <person name="Sendall B.C."/>
            <person name="Niiyama Y."/>
            <person name="Tuji A."/>
            <person name="Willis A."/>
        </authorList>
    </citation>
    <scope>NUCLEOTIDE SEQUENCE [LARGE SCALE GENOMIC DNA]</scope>
    <source>
        <strain evidence="2 3">ANA360D</strain>
    </source>
</reference>
<feature type="transmembrane region" description="Helical" evidence="1">
    <location>
        <begin position="20"/>
        <end position="42"/>
    </location>
</feature>
<protein>
    <submittedName>
        <fullName evidence="2">Uncharacterized protein</fullName>
    </submittedName>
</protein>
<keyword evidence="1" id="KW-0812">Transmembrane</keyword>
<gene>
    <name evidence="2" type="ORF">NWP17_14210</name>
</gene>
<name>A0AA43KCU5_9CYAN</name>
<dbReference type="EMBL" id="JANQDH010000093">
    <property type="protein sequence ID" value="MDH6061575.1"/>
    <property type="molecule type" value="Genomic_DNA"/>
</dbReference>
<dbReference type="RefSeq" id="WP_280655545.1">
    <property type="nucleotide sequence ID" value="NZ_JANQDH010000093.1"/>
</dbReference>
<evidence type="ECO:0000313" key="2">
    <source>
        <dbReference type="EMBL" id="MDH6061575.1"/>
    </source>
</evidence>
<dbReference type="AlphaFoldDB" id="A0AA43KCU5"/>
<proteinExistence type="predicted"/>
<comment type="caution">
    <text evidence="2">The sequence shown here is derived from an EMBL/GenBank/DDBJ whole genome shotgun (WGS) entry which is preliminary data.</text>
</comment>
<evidence type="ECO:0000313" key="3">
    <source>
        <dbReference type="Proteomes" id="UP001159387"/>
    </source>
</evidence>
<organism evidence="2 3">
    <name type="scientific">Chrysosporum bergii ANA360D</name>
    <dbReference type="NCBI Taxonomy" id="617107"/>
    <lineage>
        <taxon>Bacteria</taxon>
        <taxon>Bacillati</taxon>
        <taxon>Cyanobacteriota</taxon>
        <taxon>Cyanophyceae</taxon>
        <taxon>Nostocales</taxon>
        <taxon>Nodulariaceae</taxon>
        <taxon>Chrysosporum</taxon>
    </lineage>
</organism>
<keyword evidence="1" id="KW-1133">Transmembrane helix</keyword>
<accession>A0AA43KCU5</accession>
<keyword evidence="3" id="KW-1185">Reference proteome</keyword>
<dbReference type="Proteomes" id="UP001159387">
    <property type="component" value="Unassembled WGS sequence"/>
</dbReference>